<sequence length="197" mass="22849">MIDDLEKEWGYPPSRRFDYIHQRSMSGSIGDWTAMYKQALDSLEPGGWFEVQEFEVWFYSQKPDGLPDDSPIVKWQKLIDQASISFGRRLNNVSQFEHHLKEAGFVDVQTQIIKTPIGPWPRERRLREIGAFLRAQMLDALEAVTLAYLTRALGWTQEEIQVMLADVRKEFSDKNNLLYTYCWFITARKPGGAGKSP</sequence>
<accession>A0A0D2BCS0</accession>
<dbReference type="VEuPathDB" id="FungiDB:PV08_06467"/>
<gene>
    <name evidence="1" type="ORF">PV08_06467</name>
</gene>
<dbReference type="Pfam" id="PF13489">
    <property type="entry name" value="Methyltransf_23"/>
    <property type="match status" value="1"/>
</dbReference>
<keyword evidence="2" id="KW-1185">Reference proteome</keyword>
<evidence type="ECO:0008006" key="3">
    <source>
        <dbReference type="Google" id="ProtNLM"/>
    </source>
</evidence>
<dbReference type="SUPFAM" id="SSF53335">
    <property type="entry name" value="S-adenosyl-L-methionine-dependent methyltransferases"/>
    <property type="match status" value="1"/>
</dbReference>
<proteinExistence type="predicted"/>
<dbReference type="STRING" id="91928.A0A0D2BCS0"/>
<dbReference type="AlphaFoldDB" id="A0A0D2BCS0"/>
<dbReference type="InterPro" id="IPR029063">
    <property type="entry name" value="SAM-dependent_MTases_sf"/>
</dbReference>
<reference evidence="1 2" key="1">
    <citation type="submission" date="2015-01" db="EMBL/GenBank/DDBJ databases">
        <title>The Genome Sequence of Exophiala spinifera CBS89968.</title>
        <authorList>
            <consortium name="The Broad Institute Genomics Platform"/>
            <person name="Cuomo C."/>
            <person name="de Hoog S."/>
            <person name="Gorbushina A."/>
            <person name="Stielow B."/>
            <person name="Teixiera M."/>
            <person name="Abouelleil A."/>
            <person name="Chapman S.B."/>
            <person name="Priest M."/>
            <person name="Young S.K."/>
            <person name="Wortman J."/>
            <person name="Nusbaum C."/>
            <person name="Birren B."/>
        </authorList>
    </citation>
    <scope>NUCLEOTIDE SEQUENCE [LARGE SCALE GENOMIC DNA]</scope>
    <source>
        <strain evidence="1 2">CBS 89968</strain>
    </source>
</reference>
<dbReference type="HOGENOM" id="CLU_010595_2_4_1"/>
<dbReference type="RefSeq" id="XP_016236631.1">
    <property type="nucleotide sequence ID" value="XM_016380804.1"/>
</dbReference>
<name>A0A0D2BCS0_9EURO</name>
<evidence type="ECO:0000313" key="2">
    <source>
        <dbReference type="Proteomes" id="UP000053328"/>
    </source>
</evidence>
<protein>
    <recommendedName>
        <fullName evidence="3">Methyltransferase domain-containing protein</fullName>
    </recommendedName>
</protein>
<organism evidence="1 2">
    <name type="scientific">Exophiala spinifera</name>
    <dbReference type="NCBI Taxonomy" id="91928"/>
    <lineage>
        <taxon>Eukaryota</taxon>
        <taxon>Fungi</taxon>
        <taxon>Dikarya</taxon>
        <taxon>Ascomycota</taxon>
        <taxon>Pezizomycotina</taxon>
        <taxon>Eurotiomycetes</taxon>
        <taxon>Chaetothyriomycetidae</taxon>
        <taxon>Chaetothyriales</taxon>
        <taxon>Herpotrichiellaceae</taxon>
        <taxon>Exophiala</taxon>
    </lineage>
</organism>
<dbReference type="GeneID" id="27333550"/>
<dbReference type="Proteomes" id="UP000053328">
    <property type="component" value="Unassembled WGS sequence"/>
</dbReference>
<dbReference type="Gene3D" id="3.40.50.150">
    <property type="entry name" value="Vaccinia Virus protein VP39"/>
    <property type="match status" value="1"/>
</dbReference>
<dbReference type="OrthoDB" id="4106400at2759"/>
<evidence type="ECO:0000313" key="1">
    <source>
        <dbReference type="EMBL" id="KIW16415.1"/>
    </source>
</evidence>
<dbReference type="EMBL" id="KN847495">
    <property type="protein sequence ID" value="KIW16415.1"/>
    <property type="molecule type" value="Genomic_DNA"/>
</dbReference>